<dbReference type="EMBL" id="JALNTZ010000008">
    <property type="protein sequence ID" value="KAJ3642533.1"/>
    <property type="molecule type" value="Genomic_DNA"/>
</dbReference>
<organism evidence="1 2">
    <name type="scientific">Zophobas morio</name>
    <dbReference type="NCBI Taxonomy" id="2755281"/>
    <lineage>
        <taxon>Eukaryota</taxon>
        <taxon>Metazoa</taxon>
        <taxon>Ecdysozoa</taxon>
        <taxon>Arthropoda</taxon>
        <taxon>Hexapoda</taxon>
        <taxon>Insecta</taxon>
        <taxon>Pterygota</taxon>
        <taxon>Neoptera</taxon>
        <taxon>Endopterygota</taxon>
        <taxon>Coleoptera</taxon>
        <taxon>Polyphaga</taxon>
        <taxon>Cucujiformia</taxon>
        <taxon>Tenebrionidae</taxon>
        <taxon>Zophobas</taxon>
    </lineage>
</organism>
<dbReference type="AlphaFoldDB" id="A0AA38M3R3"/>
<gene>
    <name evidence="1" type="ORF">Zmor_025301</name>
</gene>
<proteinExistence type="predicted"/>
<comment type="caution">
    <text evidence="1">The sequence shown here is derived from an EMBL/GenBank/DDBJ whole genome shotgun (WGS) entry which is preliminary data.</text>
</comment>
<name>A0AA38M3R3_9CUCU</name>
<sequence length="96" mass="11446">MYRRSRSHQPRSRVILEFTSGTPFARTCSFAGTTKWTEKFRMSRPQRPKAPVPYRFESSLADTNEFLRKNLSRIRPCEFRDRHIGFHEDHSESVIK</sequence>
<keyword evidence="2" id="KW-1185">Reference proteome</keyword>
<protein>
    <submittedName>
        <fullName evidence="1">Uncharacterized protein</fullName>
    </submittedName>
</protein>
<accession>A0AA38M3R3</accession>
<reference evidence="1" key="1">
    <citation type="journal article" date="2023" name="G3 (Bethesda)">
        <title>Whole genome assemblies of Zophobas morio and Tenebrio molitor.</title>
        <authorList>
            <person name="Kaur S."/>
            <person name="Stinson S.A."/>
            <person name="diCenzo G.C."/>
        </authorList>
    </citation>
    <scope>NUCLEOTIDE SEQUENCE</scope>
    <source>
        <strain evidence="1">QUZm001</strain>
    </source>
</reference>
<evidence type="ECO:0000313" key="1">
    <source>
        <dbReference type="EMBL" id="KAJ3642533.1"/>
    </source>
</evidence>
<evidence type="ECO:0000313" key="2">
    <source>
        <dbReference type="Proteomes" id="UP001168821"/>
    </source>
</evidence>
<dbReference type="Proteomes" id="UP001168821">
    <property type="component" value="Unassembled WGS sequence"/>
</dbReference>